<feature type="binding site" evidence="12">
    <location>
        <position position="28"/>
    </location>
    <ligand>
        <name>Fe cation</name>
        <dbReference type="ChEBI" id="CHEBI:24875"/>
        <label>1</label>
    </ligand>
</feature>
<evidence type="ECO:0000256" key="11">
    <source>
        <dbReference type="ARBA" id="ARBA00048271"/>
    </source>
</evidence>
<evidence type="ECO:0000256" key="6">
    <source>
        <dbReference type="ARBA" id="ARBA00022490"/>
    </source>
</evidence>
<dbReference type="InterPro" id="IPR007828">
    <property type="entry name" value="Inositol_oxygenase"/>
</dbReference>
<dbReference type="GO" id="GO:0050113">
    <property type="term" value="F:inositol oxygenase activity"/>
    <property type="evidence" value="ECO:0007669"/>
    <property type="project" value="UniProtKB-UniRule"/>
</dbReference>
<dbReference type="AlphaFoldDB" id="A0A8J4Y380"/>
<feature type="binding site" evidence="12">
    <location>
        <position position="87"/>
    </location>
    <ligand>
        <name>Fe cation</name>
        <dbReference type="ChEBI" id="CHEBI:24875"/>
        <label>1</label>
    </ligand>
</feature>
<evidence type="ECO:0000256" key="4">
    <source>
        <dbReference type="ARBA" id="ARBA00011919"/>
    </source>
</evidence>
<evidence type="ECO:0000256" key="8">
    <source>
        <dbReference type="ARBA" id="ARBA00023002"/>
    </source>
</evidence>
<evidence type="ECO:0000256" key="5">
    <source>
        <dbReference type="ARBA" id="ARBA00019269"/>
    </source>
</evidence>
<dbReference type="GO" id="GO:0005737">
    <property type="term" value="C:cytoplasm"/>
    <property type="evidence" value="ECO:0007669"/>
    <property type="project" value="UniProtKB-SubCell"/>
</dbReference>
<protein>
    <recommendedName>
        <fullName evidence="5 13">Inositol oxygenase</fullName>
        <ecNumber evidence="4 13">1.13.99.1</ecNumber>
    </recommendedName>
    <alternativeName>
        <fullName evidence="10 13">Myo-inositol oxygenase</fullName>
    </alternativeName>
</protein>
<evidence type="ECO:0000256" key="10">
    <source>
        <dbReference type="ARBA" id="ARBA00029668"/>
    </source>
</evidence>
<evidence type="ECO:0000313" key="15">
    <source>
        <dbReference type="Proteomes" id="UP000770661"/>
    </source>
</evidence>
<dbReference type="OrthoDB" id="5151075at2759"/>
<comment type="subcellular location">
    <subcellularLocation>
        <location evidence="1 13">Cytoplasm</location>
    </subcellularLocation>
</comment>
<keyword evidence="7 12" id="KW-0479">Metal-binding</keyword>
<dbReference type="PANTHER" id="PTHR12588:SF0">
    <property type="entry name" value="INOSITOL OXYGENASE"/>
    <property type="match status" value="1"/>
</dbReference>
<dbReference type="GO" id="GO:0019310">
    <property type="term" value="P:inositol catabolic process"/>
    <property type="evidence" value="ECO:0007669"/>
    <property type="project" value="UniProtKB-UniRule"/>
</dbReference>
<accession>A0A8J4Y380</accession>
<dbReference type="SUPFAM" id="SSF109604">
    <property type="entry name" value="HD-domain/PDEase-like"/>
    <property type="match status" value="1"/>
</dbReference>
<keyword evidence="15" id="KW-1185">Reference proteome</keyword>
<keyword evidence="6 13" id="KW-0963">Cytoplasm</keyword>
<proteinExistence type="inferred from homology"/>
<comment type="pathway">
    <text evidence="2 13">Polyol metabolism; myo-inositol degradation into D-glucuronate; D-glucuronate from myo-inositol: step 1/1.</text>
</comment>
<evidence type="ECO:0000256" key="12">
    <source>
        <dbReference type="PIRSR" id="PIRSR607828-2"/>
    </source>
</evidence>
<dbReference type="Pfam" id="PF05153">
    <property type="entry name" value="MIOX"/>
    <property type="match status" value="1"/>
</dbReference>
<evidence type="ECO:0000313" key="14">
    <source>
        <dbReference type="EMBL" id="KAG0719683.1"/>
    </source>
</evidence>
<evidence type="ECO:0000256" key="1">
    <source>
        <dbReference type="ARBA" id="ARBA00004496"/>
    </source>
</evidence>
<dbReference type="EC" id="1.13.99.1" evidence="4 13"/>
<evidence type="ECO:0000256" key="3">
    <source>
        <dbReference type="ARBA" id="ARBA00005286"/>
    </source>
</evidence>
<dbReference type="UniPathway" id="UPA00111">
    <property type="reaction ID" value="UER00527"/>
</dbReference>
<reference evidence="14" key="1">
    <citation type="submission" date="2020-07" db="EMBL/GenBank/DDBJ databases">
        <title>The High-quality genome of the commercially important snow crab, Chionoecetes opilio.</title>
        <authorList>
            <person name="Jeong J.-H."/>
            <person name="Ryu S."/>
        </authorList>
    </citation>
    <scope>NUCLEOTIDE SEQUENCE</scope>
    <source>
        <strain evidence="14">MADBK_172401_WGS</strain>
        <tissue evidence="14">Digestive gland</tissue>
    </source>
</reference>
<keyword evidence="8 13" id="KW-0560">Oxidoreductase</keyword>
<dbReference type="Proteomes" id="UP000770661">
    <property type="component" value="Unassembled WGS sequence"/>
</dbReference>
<dbReference type="PANTHER" id="PTHR12588">
    <property type="entry name" value="MYOINOSITOL OXYGENASE"/>
    <property type="match status" value="1"/>
</dbReference>
<gene>
    <name evidence="14" type="primary">miox</name>
    <name evidence="14" type="ORF">GWK47_050003</name>
</gene>
<comment type="catalytic activity">
    <reaction evidence="11 13">
        <text>myo-inositol + O2 = D-glucuronate + H2O + H(+)</text>
        <dbReference type="Rhea" id="RHEA:23696"/>
        <dbReference type="ChEBI" id="CHEBI:15377"/>
        <dbReference type="ChEBI" id="CHEBI:15378"/>
        <dbReference type="ChEBI" id="CHEBI:15379"/>
        <dbReference type="ChEBI" id="CHEBI:17268"/>
        <dbReference type="ChEBI" id="CHEBI:58720"/>
        <dbReference type="EC" id="1.13.99.1"/>
    </reaction>
</comment>
<evidence type="ECO:0000256" key="7">
    <source>
        <dbReference type="ARBA" id="ARBA00022723"/>
    </source>
</evidence>
<name>A0A8J4Y380_CHIOP</name>
<keyword evidence="9 12" id="KW-0408">Iron</keyword>
<feature type="binding site" evidence="12">
    <location>
        <position position="54"/>
    </location>
    <ligand>
        <name>Fe cation</name>
        <dbReference type="ChEBI" id="CHEBI:24875"/>
        <label>1</label>
    </ligand>
</feature>
<comment type="similarity">
    <text evidence="3 13">Belongs to the myo-inositol oxygenase family.</text>
</comment>
<evidence type="ECO:0000256" key="13">
    <source>
        <dbReference type="RuleBase" id="RU367039"/>
    </source>
</evidence>
<comment type="caution">
    <text evidence="14">The sequence shown here is derived from an EMBL/GenBank/DDBJ whole genome shotgun (WGS) entry which is preliminary data.</text>
</comment>
<dbReference type="EMBL" id="JACEEZ010014149">
    <property type="protein sequence ID" value="KAG0719683.1"/>
    <property type="molecule type" value="Genomic_DNA"/>
</dbReference>
<evidence type="ECO:0000256" key="2">
    <source>
        <dbReference type="ARBA" id="ARBA00005167"/>
    </source>
</evidence>
<comment type="cofactor">
    <cofactor evidence="12 13">
        <name>Fe cation</name>
        <dbReference type="ChEBI" id="CHEBI:24875"/>
    </cofactor>
    <text evidence="12 13">Binds 2 iron ions per subunit.</text>
</comment>
<evidence type="ECO:0000256" key="9">
    <source>
        <dbReference type="ARBA" id="ARBA00023004"/>
    </source>
</evidence>
<organism evidence="14 15">
    <name type="scientific">Chionoecetes opilio</name>
    <name type="common">Atlantic snow crab</name>
    <name type="synonym">Cancer opilio</name>
    <dbReference type="NCBI Taxonomy" id="41210"/>
    <lineage>
        <taxon>Eukaryota</taxon>
        <taxon>Metazoa</taxon>
        <taxon>Ecdysozoa</taxon>
        <taxon>Arthropoda</taxon>
        <taxon>Crustacea</taxon>
        <taxon>Multicrustacea</taxon>
        <taxon>Malacostraca</taxon>
        <taxon>Eumalacostraca</taxon>
        <taxon>Eucarida</taxon>
        <taxon>Decapoda</taxon>
        <taxon>Pleocyemata</taxon>
        <taxon>Brachyura</taxon>
        <taxon>Eubrachyura</taxon>
        <taxon>Majoidea</taxon>
        <taxon>Majidae</taxon>
        <taxon>Chionoecetes</taxon>
    </lineage>
</organism>
<dbReference type="GO" id="GO:0005506">
    <property type="term" value="F:iron ion binding"/>
    <property type="evidence" value="ECO:0007669"/>
    <property type="project" value="InterPro"/>
</dbReference>
<sequence length="119" mass="14602">MRLFFDSTKYGMYEPDCGLDKVYISWGHDEYMYQVMKHNKCTLPEEGLYIIRYHSFYPWHTSGDYFHLCDSRDLEMLPWIKEFNKFDLYTKKEKVPAMETLRTYYQSLIDKYCPGKLKW</sequence>